<sequence>MFYLMTVPFLHVPAPILVLYGSAVQCGLGGRTSSCPVWCSGLRTERGLGVARRRMPVHSCATDAGPNHCMRSRVFGPIKPIEILYKILDKWLMFNTP</sequence>
<accession>A0AAD4LMD7</accession>
<feature type="signal peptide" evidence="1">
    <location>
        <begin position="1"/>
        <end position="29"/>
    </location>
</feature>
<keyword evidence="1" id="KW-0732">Signal</keyword>
<feature type="chain" id="PRO_5042210871" description="Secreted protein" evidence="1">
    <location>
        <begin position="30"/>
        <end position="97"/>
    </location>
</feature>
<dbReference type="Proteomes" id="UP001201163">
    <property type="component" value="Unassembled WGS sequence"/>
</dbReference>
<protein>
    <recommendedName>
        <fullName evidence="4">Secreted protein</fullName>
    </recommendedName>
</protein>
<evidence type="ECO:0000313" key="2">
    <source>
        <dbReference type="EMBL" id="KAH8995937.1"/>
    </source>
</evidence>
<evidence type="ECO:0000256" key="1">
    <source>
        <dbReference type="SAM" id="SignalP"/>
    </source>
</evidence>
<comment type="caution">
    <text evidence="2">The sequence shown here is derived from an EMBL/GenBank/DDBJ whole genome shotgun (WGS) entry which is preliminary data.</text>
</comment>
<proteinExistence type="predicted"/>
<evidence type="ECO:0008006" key="4">
    <source>
        <dbReference type="Google" id="ProtNLM"/>
    </source>
</evidence>
<evidence type="ECO:0000313" key="3">
    <source>
        <dbReference type="Proteomes" id="UP001201163"/>
    </source>
</evidence>
<organism evidence="2 3">
    <name type="scientific">Lactarius akahatsu</name>
    <dbReference type="NCBI Taxonomy" id="416441"/>
    <lineage>
        <taxon>Eukaryota</taxon>
        <taxon>Fungi</taxon>
        <taxon>Dikarya</taxon>
        <taxon>Basidiomycota</taxon>
        <taxon>Agaricomycotina</taxon>
        <taxon>Agaricomycetes</taxon>
        <taxon>Russulales</taxon>
        <taxon>Russulaceae</taxon>
        <taxon>Lactarius</taxon>
    </lineage>
</organism>
<name>A0AAD4LMD7_9AGAM</name>
<keyword evidence="3" id="KW-1185">Reference proteome</keyword>
<gene>
    <name evidence="2" type="ORF">EDB92DRAFT_1843960</name>
</gene>
<dbReference type="AlphaFoldDB" id="A0AAD4LMD7"/>
<reference evidence="2" key="1">
    <citation type="submission" date="2022-01" db="EMBL/GenBank/DDBJ databases">
        <title>Comparative genomics reveals a dynamic genome evolution in the ectomycorrhizal milk-cap (Lactarius) mushrooms.</title>
        <authorList>
            <consortium name="DOE Joint Genome Institute"/>
            <person name="Lebreton A."/>
            <person name="Tang N."/>
            <person name="Kuo A."/>
            <person name="LaButti K."/>
            <person name="Drula E."/>
            <person name="Barry K."/>
            <person name="Clum A."/>
            <person name="Lipzen A."/>
            <person name="Mousain D."/>
            <person name="Ng V."/>
            <person name="Wang R."/>
            <person name="Wang X."/>
            <person name="Dai Y."/>
            <person name="Henrissat B."/>
            <person name="Grigoriev I.V."/>
            <person name="Guerin-Laguette A."/>
            <person name="Yu F."/>
            <person name="Martin F.M."/>
        </authorList>
    </citation>
    <scope>NUCLEOTIDE SEQUENCE</scope>
    <source>
        <strain evidence="2">QP</strain>
    </source>
</reference>
<dbReference type="EMBL" id="JAKELL010000010">
    <property type="protein sequence ID" value="KAH8995937.1"/>
    <property type="molecule type" value="Genomic_DNA"/>
</dbReference>